<gene>
    <name evidence="1" type="ORF">MCHLO_05610</name>
</gene>
<evidence type="ECO:0008006" key="3">
    <source>
        <dbReference type="Google" id="ProtNLM"/>
    </source>
</evidence>
<keyword evidence="2" id="KW-1185">Reference proteome</keyword>
<dbReference type="SUPFAM" id="SSF52047">
    <property type="entry name" value="RNI-like"/>
    <property type="match status" value="1"/>
</dbReference>
<dbReference type="Gene3D" id="3.80.10.10">
    <property type="entry name" value="Ribonuclease Inhibitor"/>
    <property type="match status" value="1"/>
</dbReference>
<protein>
    <recommendedName>
        <fullName evidence="3">F-box domain-containing protein</fullName>
    </recommendedName>
</protein>
<dbReference type="PANTHER" id="PTHR38926:SF5">
    <property type="entry name" value="F-BOX AND LEUCINE-RICH REPEAT PROTEIN 6"/>
    <property type="match status" value="1"/>
</dbReference>
<dbReference type="Proteomes" id="UP000815677">
    <property type="component" value="Unassembled WGS sequence"/>
</dbReference>
<dbReference type="EMBL" id="DF844314">
    <property type="protein sequence ID" value="GAT48180.1"/>
    <property type="molecule type" value="Genomic_DNA"/>
</dbReference>
<accession>A0ABQ0LB12</accession>
<evidence type="ECO:0000313" key="2">
    <source>
        <dbReference type="Proteomes" id="UP000815677"/>
    </source>
</evidence>
<dbReference type="PANTHER" id="PTHR38926">
    <property type="entry name" value="F-BOX DOMAIN CONTAINING PROTEIN, EXPRESSED"/>
    <property type="match status" value="1"/>
</dbReference>
<dbReference type="InterPro" id="IPR032675">
    <property type="entry name" value="LRR_dom_sf"/>
</dbReference>
<evidence type="ECO:0000313" key="1">
    <source>
        <dbReference type="EMBL" id="GAT48180.1"/>
    </source>
</evidence>
<sequence>MFDAQANGETLPTTVLRARLVAVDSERAATHAKITELRSHLAKLADTRAALVAQLQKVIFPILSVPVEITTLIFAYYAEGIAEHCYKSFQSSPLLLTHVCRAWRQIALASPKLWTRIYMQSCTSPEVDAMFRRCFESAGNLPLDVDLSLATDPQVYDILAANSDKCRSLAISFPTIDNLSVEGISPHLSQLHTLRLHIRGQHDPITTFADTPALRRLEIFWSCTPFSEFHLPWGQLTHLLLDWWNSSHGTTIDVLRLVPQLEVLEFPAARYPESTPLLDFPRLRTLRFREVGKVNLGILDSMRCLKLQNLELHATIIGWDDVQTLRKFLAENCKELCSLTLSAVPRYGLILSEVPSLTTLHLRRPSNLRRFLEDMIVASDEPLLPRLSDLSIELPNVDVWHDAVARLLESRKSMQRVSVCATGPTTTIFRRTWASTIRFRVQGRPPSSELRLECRAAKWRYMAHGRSMCIRMLVG</sequence>
<organism evidence="1 2">
    <name type="scientific">Mycena chlorophos</name>
    <name type="common">Agaric fungus</name>
    <name type="synonym">Agaricus chlorophos</name>
    <dbReference type="NCBI Taxonomy" id="658473"/>
    <lineage>
        <taxon>Eukaryota</taxon>
        <taxon>Fungi</taxon>
        <taxon>Dikarya</taxon>
        <taxon>Basidiomycota</taxon>
        <taxon>Agaricomycotina</taxon>
        <taxon>Agaricomycetes</taxon>
        <taxon>Agaricomycetidae</taxon>
        <taxon>Agaricales</taxon>
        <taxon>Marasmiineae</taxon>
        <taxon>Mycenaceae</taxon>
        <taxon>Mycena</taxon>
    </lineage>
</organism>
<reference evidence="1" key="1">
    <citation type="submission" date="2014-09" db="EMBL/GenBank/DDBJ databases">
        <title>Genome sequence of the luminous mushroom Mycena chlorophos for searching fungal bioluminescence genes.</title>
        <authorList>
            <person name="Tanaka Y."/>
            <person name="Kasuga D."/>
            <person name="Oba Y."/>
            <person name="Hase S."/>
            <person name="Sato K."/>
            <person name="Oba Y."/>
            <person name="Sakakibara Y."/>
        </authorList>
    </citation>
    <scope>NUCLEOTIDE SEQUENCE</scope>
</reference>
<name>A0ABQ0LB12_MYCCL</name>
<proteinExistence type="predicted"/>
<dbReference type="Gene3D" id="1.20.1280.50">
    <property type="match status" value="1"/>
</dbReference>